<dbReference type="AlphaFoldDB" id="A0A7L3EVY1"/>
<dbReference type="EMBL" id="VZTR01030188">
    <property type="protein sequence ID" value="NXT71205.1"/>
    <property type="molecule type" value="Genomic_DNA"/>
</dbReference>
<accession>A0A7L3EVY1</accession>
<gene>
    <name evidence="4" type="primary">Dnd1</name>
    <name evidence="4" type="ORF">CHAFRE_R07719</name>
</gene>
<evidence type="ECO:0000256" key="1">
    <source>
        <dbReference type="ARBA" id="ARBA00022884"/>
    </source>
</evidence>
<feature type="domain" description="RRM" evidence="3">
    <location>
        <begin position="58"/>
        <end position="136"/>
    </location>
</feature>
<evidence type="ECO:0000313" key="4">
    <source>
        <dbReference type="EMBL" id="NXT71205.1"/>
    </source>
</evidence>
<organism evidence="4 5">
    <name type="scientific">Chaetops frenatus</name>
    <name type="common">Rufous rock-jumper</name>
    <dbReference type="NCBI Taxonomy" id="221966"/>
    <lineage>
        <taxon>Eukaryota</taxon>
        <taxon>Metazoa</taxon>
        <taxon>Chordata</taxon>
        <taxon>Craniata</taxon>
        <taxon>Vertebrata</taxon>
        <taxon>Euteleostomi</taxon>
        <taxon>Archelosauria</taxon>
        <taxon>Archosauria</taxon>
        <taxon>Dinosauria</taxon>
        <taxon>Saurischia</taxon>
        <taxon>Theropoda</taxon>
        <taxon>Coelurosauria</taxon>
        <taxon>Aves</taxon>
        <taxon>Neognathae</taxon>
        <taxon>Neoaves</taxon>
        <taxon>Telluraves</taxon>
        <taxon>Australaves</taxon>
        <taxon>Passeriformes</taxon>
        <taxon>Picathartidae</taxon>
        <taxon>Chaetops</taxon>
    </lineage>
</organism>
<reference evidence="4 5" key="1">
    <citation type="submission" date="2019-09" db="EMBL/GenBank/DDBJ databases">
        <title>Bird 10,000 Genomes (B10K) Project - Family phase.</title>
        <authorList>
            <person name="Zhang G."/>
        </authorList>
    </citation>
    <scope>NUCLEOTIDE SEQUENCE [LARGE SCALE GENOMIC DNA]</scope>
    <source>
        <strain evidence="4">B10K-DU-012-41</strain>
    </source>
</reference>
<sequence>TVSTHHPQTWTNRINEVSKMALLAWEKETGIELVQINGQRRYGGPPPGWVGGPPPADTEVYITRLPQDVYENTLIPLFQSVGKLYEFRLMMTFSGLNRGFAYARYASLQEARKAIATLHRFQLRQGCAIVVCRSTQKCELLLSGLAASVSRQELEATLQVVTEGIHSVTLHASPGQRQAKLAVLKYRSHEAAALAKKALMEGNLSFREARMRVDWLDPQLKQKLQLCKEEPSSSRVQGGESLAVPRPAALPLSLQKVLACLNVLCWKFHLRTPLFIIKRVLVKPNGWQQFWYQVLIPGYHVPISGFTWVSQDRQGQSECEKVKVVAALHLLRVLGESL</sequence>
<evidence type="ECO:0000259" key="3">
    <source>
        <dbReference type="PROSITE" id="PS50102"/>
    </source>
</evidence>
<dbReference type="InterPro" id="IPR035979">
    <property type="entry name" value="RBD_domain_sf"/>
</dbReference>
<comment type="caution">
    <text evidence="4">The sequence shown here is derived from an EMBL/GenBank/DDBJ whole genome shotgun (WGS) entry which is preliminary data.</text>
</comment>
<dbReference type="InterPro" id="IPR000504">
    <property type="entry name" value="RRM_dom"/>
</dbReference>
<dbReference type="GO" id="GO:0003723">
    <property type="term" value="F:RNA binding"/>
    <property type="evidence" value="ECO:0007669"/>
    <property type="project" value="UniProtKB-UniRule"/>
</dbReference>
<dbReference type="Gene3D" id="3.30.70.330">
    <property type="match status" value="2"/>
</dbReference>
<dbReference type="InterPro" id="IPR012677">
    <property type="entry name" value="Nucleotide-bd_a/b_plait_sf"/>
</dbReference>
<keyword evidence="5" id="KW-1185">Reference proteome</keyword>
<dbReference type="SMART" id="SM00360">
    <property type="entry name" value="RRM"/>
    <property type="match status" value="2"/>
</dbReference>
<keyword evidence="1 2" id="KW-0694">RNA-binding</keyword>
<dbReference type="PANTHER" id="PTHR21245">
    <property type="entry name" value="HETEROGENEOUS NUCLEAR RIBONUCLEOPROTEIN"/>
    <property type="match status" value="1"/>
</dbReference>
<evidence type="ECO:0000313" key="5">
    <source>
        <dbReference type="Proteomes" id="UP000563107"/>
    </source>
</evidence>
<dbReference type="PROSITE" id="PS50102">
    <property type="entry name" value="RRM"/>
    <property type="match status" value="1"/>
</dbReference>
<name>A0A7L3EVY1_9PASS</name>
<evidence type="ECO:0000256" key="2">
    <source>
        <dbReference type="PROSITE-ProRule" id="PRU00176"/>
    </source>
</evidence>
<feature type="non-terminal residue" evidence="4">
    <location>
        <position position="1"/>
    </location>
</feature>
<protein>
    <submittedName>
        <fullName evidence="4">DND1 protein</fullName>
    </submittedName>
</protein>
<feature type="non-terminal residue" evidence="4">
    <location>
        <position position="338"/>
    </location>
</feature>
<proteinExistence type="predicted"/>
<dbReference type="SUPFAM" id="SSF54928">
    <property type="entry name" value="RNA-binding domain, RBD"/>
    <property type="match status" value="1"/>
</dbReference>
<dbReference type="Pfam" id="PF14709">
    <property type="entry name" value="DND1_DSRM"/>
    <property type="match status" value="1"/>
</dbReference>
<dbReference type="Pfam" id="PF00076">
    <property type="entry name" value="RRM_1"/>
    <property type="match status" value="1"/>
</dbReference>
<dbReference type="Proteomes" id="UP000563107">
    <property type="component" value="Unassembled WGS sequence"/>
</dbReference>